<dbReference type="AlphaFoldDB" id="A0A7J7MTE3"/>
<dbReference type="GO" id="GO:0042626">
    <property type="term" value="F:ATPase-coupled transmembrane transporter activity"/>
    <property type="evidence" value="ECO:0007669"/>
    <property type="project" value="TreeGrafter"/>
</dbReference>
<proteinExistence type="predicted"/>
<dbReference type="GO" id="GO:0016887">
    <property type="term" value="F:ATP hydrolysis activity"/>
    <property type="evidence" value="ECO:0007669"/>
    <property type="project" value="InterPro"/>
</dbReference>
<comment type="caution">
    <text evidence="2">The sequence shown here is derived from an EMBL/GenBank/DDBJ whole genome shotgun (WGS) entry which is preliminary data.</text>
</comment>
<dbReference type="Pfam" id="PF00005">
    <property type="entry name" value="ABC_tran"/>
    <property type="match status" value="1"/>
</dbReference>
<sequence>MSEEEAAKAEEDFYCMKRFHQAALTGEQRWSCLHILAEDKAGVTDAGFGKTTCQARPDIIIFKDFSLSIESKPTLFDGTIRENIAYGSAGEMVDEYEIVNAARAANSHDFIAGLNDGYDTPYENKGVQQSGGQKQRIAIARAVLKSPSILLLDEASSALDSQSEKLVQEALDHVMNGRTSVIVAHRLSTIHNCDLIAVLEKGVIVEKGTHSSLMGFKSRLLIMTEPQPADPDFSRYALSQSIGHLEYGTWELQRVQHSLGHQKGSLFRLYSYQPIKFGI</sequence>
<dbReference type="Proteomes" id="UP000541444">
    <property type="component" value="Unassembled WGS sequence"/>
</dbReference>
<dbReference type="SUPFAM" id="SSF52540">
    <property type="entry name" value="P-loop containing nucleoside triphosphate hydrolases"/>
    <property type="match status" value="1"/>
</dbReference>
<feature type="domain" description="ABC transporter" evidence="1">
    <location>
        <begin position="1"/>
        <end position="226"/>
    </location>
</feature>
<evidence type="ECO:0000259" key="1">
    <source>
        <dbReference type="PROSITE" id="PS50893"/>
    </source>
</evidence>
<name>A0A7J7MTE3_9MAGN</name>
<dbReference type="InterPro" id="IPR027417">
    <property type="entry name" value="P-loop_NTPase"/>
</dbReference>
<dbReference type="PROSITE" id="PS50893">
    <property type="entry name" value="ABC_TRANSPORTER_2"/>
    <property type="match status" value="1"/>
</dbReference>
<dbReference type="PANTHER" id="PTHR24221">
    <property type="entry name" value="ATP-BINDING CASSETTE SUB-FAMILY B"/>
    <property type="match status" value="1"/>
</dbReference>
<dbReference type="EMBL" id="JACGCM010001237">
    <property type="protein sequence ID" value="KAF6158156.1"/>
    <property type="molecule type" value="Genomic_DNA"/>
</dbReference>
<evidence type="ECO:0000313" key="2">
    <source>
        <dbReference type="EMBL" id="KAF6158156.1"/>
    </source>
</evidence>
<dbReference type="InterPro" id="IPR039421">
    <property type="entry name" value="Type_1_exporter"/>
</dbReference>
<gene>
    <name evidence="2" type="ORF">GIB67_014950</name>
</gene>
<dbReference type="PANTHER" id="PTHR24221:SF528">
    <property type="entry name" value="ABC TRANSPORTER B FAMILY MEMBER 15"/>
    <property type="match status" value="1"/>
</dbReference>
<dbReference type="OrthoDB" id="6500128at2759"/>
<reference evidence="2 3" key="1">
    <citation type="journal article" date="2020" name="IScience">
        <title>Genome Sequencing of the Endangered Kingdonia uniflora (Circaeasteraceae, Ranunculales) Reveals Potential Mechanisms of Evolutionary Specialization.</title>
        <authorList>
            <person name="Sun Y."/>
            <person name="Deng T."/>
            <person name="Zhang A."/>
            <person name="Moore M.J."/>
            <person name="Landis J.B."/>
            <person name="Lin N."/>
            <person name="Zhang H."/>
            <person name="Zhang X."/>
            <person name="Huang J."/>
            <person name="Zhang X."/>
            <person name="Sun H."/>
            <person name="Wang H."/>
        </authorList>
    </citation>
    <scope>NUCLEOTIDE SEQUENCE [LARGE SCALE GENOMIC DNA]</scope>
    <source>
        <strain evidence="2">TB1705</strain>
        <tissue evidence="2">Leaf</tissue>
    </source>
</reference>
<protein>
    <recommendedName>
        <fullName evidence="1">ABC transporter domain-containing protein</fullName>
    </recommendedName>
</protein>
<dbReference type="Gene3D" id="3.40.50.300">
    <property type="entry name" value="P-loop containing nucleotide triphosphate hydrolases"/>
    <property type="match status" value="1"/>
</dbReference>
<accession>A0A7J7MTE3</accession>
<evidence type="ECO:0000313" key="3">
    <source>
        <dbReference type="Proteomes" id="UP000541444"/>
    </source>
</evidence>
<keyword evidence="3" id="KW-1185">Reference proteome</keyword>
<organism evidence="2 3">
    <name type="scientific">Kingdonia uniflora</name>
    <dbReference type="NCBI Taxonomy" id="39325"/>
    <lineage>
        <taxon>Eukaryota</taxon>
        <taxon>Viridiplantae</taxon>
        <taxon>Streptophyta</taxon>
        <taxon>Embryophyta</taxon>
        <taxon>Tracheophyta</taxon>
        <taxon>Spermatophyta</taxon>
        <taxon>Magnoliopsida</taxon>
        <taxon>Ranunculales</taxon>
        <taxon>Circaeasteraceae</taxon>
        <taxon>Kingdonia</taxon>
    </lineage>
</organism>
<dbReference type="GO" id="GO:0016020">
    <property type="term" value="C:membrane"/>
    <property type="evidence" value="ECO:0007669"/>
    <property type="project" value="TreeGrafter"/>
</dbReference>
<dbReference type="GO" id="GO:0005524">
    <property type="term" value="F:ATP binding"/>
    <property type="evidence" value="ECO:0007669"/>
    <property type="project" value="InterPro"/>
</dbReference>
<dbReference type="InterPro" id="IPR003439">
    <property type="entry name" value="ABC_transporter-like_ATP-bd"/>
</dbReference>